<dbReference type="Gene3D" id="3.40.1190.20">
    <property type="match status" value="1"/>
</dbReference>
<dbReference type="PANTHER" id="PTHR20858">
    <property type="entry name" value="PHOSPHOMETHYLPYRIMIDINE KINASE"/>
    <property type="match status" value="1"/>
</dbReference>
<dbReference type="EC" id="2.7.1.49" evidence="2"/>
<dbReference type="SUPFAM" id="SSF53613">
    <property type="entry name" value="Ribokinase-like"/>
    <property type="match status" value="1"/>
</dbReference>
<evidence type="ECO:0000259" key="3">
    <source>
        <dbReference type="Pfam" id="PF08543"/>
    </source>
</evidence>
<protein>
    <recommendedName>
        <fullName evidence="2">hydroxymethylpyrimidine kinase</fullName>
        <ecNumber evidence="2">2.7.1.49</ecNumber>
    </recommendedName>
</protein>
<accession>A0ABQ5YF73</accession>
<gene>
    <name evidence="4" type="primary">thiD</name>
    <name evidence="4" type="ORF">GCM10007907_10980</name>
</gene>
<keyword evidence="4" id="KW-0808">Transferase</keyword>
<dbReference type="Pfam" id="PF08543">
    <property type="entry name" value="Phos_pyr_kin"/>
    <property type="match status" value="1"/>
</dbReference>
<evidence type="ECO:0000256" key="1">
    <source>
        <dbReference type="ARBA" id="ARBA00004948"/>
    </source>
</evidence>
<keyword evidence="4" id="KW-0418">Kinase</keyword>
<comment type="pathway">
    <text evidence="1">Cofactor biosynthesis; thiamine diphosphate biosynthesis.</text>
</comment>
<feature type="domain" description="Pyridoxamine kinase/Phosphomethylpyrimidine kinase" evidence="3">
    <location>
        <begin position="15"/>
        <end position="257"/>
    </location>
</feature>
<evidence type="ECO:0000313" key="5">
    <source>
        <dbReference type="Proteomes" id="UP001156706"/>
    </source>
</evidence>
<reference evidence="5" key="1">
    <citation type="journal article" date="2019" name="Int. J. Syst. Evol. Microbiol.">
        <title>The Global Catalogue of Microorganisms (GCM) 10K type strain sequencing project: providing services to taxonomists for standard genome sequencing and annotation.</title>
        <authorList>
            <consortium name="The Broad Institute Genomics Platform"/>
            <consortium name="The Broad Institute Genome Sequencing Center for Infectious Disease"/>
            <person name="Wu L."/>
            <person name="Ma J."/>
        </authorList>
    </citation>
    <scope>NUCLEOTIDE SEQUENCE [LARGE SCALE GENOMIC DNA]</scope>
    <source>
        <strain evidence="5">NBRC 110044</strain>
    </source>
</reference>
<dbReference type="PANTHER" id="PTHR20858:SF17">
    <property type="entry name" value="HYDROXYMETHYLPYRIMIDINE_PHOSPHOMETHYLPYRIMIDINE KINASE THI20-RELATED"/>
    <property type="match status" value="1"/>
</dbReference>
<dbReference type="InterPro" id="IPR013749">
    <property type="entry name" value="PM/HMP-P_kinase-1"/>
</dbReference>
<dbReference type="InterPro" id="IPR004399">
    <property type="entry name" value="HMP/HMP-P_kinase_dom"/>
</dbReference>
<evidence type="ECO:0000313" key="4">
    <source>
        <dbReference type="EMBL" id="GLR12308.1"/>
    </source>
</evidence>
<dbReference type="Proteomes" id="UP001156706">
    <property type="component" value="Unassembled WGS sequence"/>
</dbReference>
<dbReference type="InterPro" id="IPR029056">
    <property type="entry name" value="Ribokinase-like"/>
</dbReference>
<comment type="caution">
    <text evidence="4">The sequence shown here is derived from an EMBL/GenBank/DDBJ whole genome shotgun (WGS) entry which is preliminary data.</text>
</comment>
<dbReference type="GO" id="GO:0016301">
    <property type="term" value="F:kinase activity"/>
    <property type="evidence" value="ECO:0007669"/>
    <property type="project" value="UniProtKB-KW"/>
</dbReference>
<sequence>MTDAPPIVLVLAGNDPSGGAGLAADILTISSLGCHPLPVVTAITVQDTAGMEGFLAMEAEWVSDQARFVLEDMQIAAIKVGVLGSMENLTVLAEIAADYPDIPLILDPVFATGDGSAFADEDMVSAMRELLLPHTTVLTPNSLEARRLATDDPDEQDGLTVDEAALRLRQFGPEFVLVTGTHELTPNVTNTLFGRAGRVRSDSWDRLPGSYHGSGCTLASALAAFLANGLEMSQAAREAQEYTWHSLKNGYRPGMGQFIPDRLFWARGKGDEDEPA</sequence>
<name>A0ABQ5YF73_9NEIS</name>
<dbReference type="CDD" id="cd01169">
    <property type="entry name" value="HMPP_kinase"/>
    <property type="match status" value="1"/>
</dbReference>
<proteinExistence type="predicted"/>
<evidence type="ECO:0000256" key="2">
    <source>
        <dbReference type="ARBA" id="ARBA00012135"/>
    </source>
</evidence>
<dbReference type="EMBL" id="BSOG01000001">
    <property type="protein sequence ID" value="GLR12308.1"/>
    <property type="molecule type" value="Genomic_DNA"/>
</dbReference>
<keyword evidence="5" id="KW-1185">Reference proteome</keyword>
<dbReference type="RefSeq" id="WP_284195436.1">
    <property type="nucleotide sequence ID" value="NZ_BSOG01000001.1"/>
</dbReference>
<organism evidence="4 5">
    <name type="scientific">Chitinimonas prasina</name>
    <dbReference type="NCBI Taxonomy" id="1434937"/>
    <lineage>
        <taxon>Bacteria</taxon>
        <taxon>Pseudomonadati</taxon>
        <taxon>Pseudomonadota</taxon>
        <taxon>Betaproteobacteria</taxon>
        <taxon>Neisseriales</taxon>
        <taxon>Chitinibacteraceae</taxon>
        <taxon>Chitinimonas</taxon>
    </lineage>
</organism>